<sequence length="81" mass="7678">GSTDAATTAAPSNGAVLAPSAAVLAAIAGLAEDAGHSALIKAISQDDLTPEVVTAIMSGSFVSSLVDAGAVSIEDGKLVVA</sequence>
<accession>A0A0F8XXR8</accession>
<dbReference type="EMBL" id="LAZR01069902">
    <property type="protein sequence ID" value="KKK46794.1"/>
    <property type="molecule type" value="Genomic_DNA"/>
</dbReference>
<reference evidence="1" key="1">
    <citation type="journal article" date="2015" name="Nature">
        <title>Complex archaea that bridge the gap between prokaryotes and eukaryotes.</title>
        <authorList>
            <person name="Spang A."/>
            <person name="Saw J.H."/>
            <person name="Jorgensen S.L."/>
            <person name="Zaremba-Niedzwiedzka K."/>
            <person name="Martijn J."/>
            <person name="Lind A.E."/>
            <person name="van Eijk R."/>
            <person name="Schleper C."/>
            <person name="Guy L."/>
            <person name="Ettema T.J."/>
        </authorList>
    </citation>
    <scope>NUCLEOTIDE SEQUENCE</scope>
</reference>
<dbReference type="AlphaFoldDB" id="A0A0F8XXR8"/>
<comment type="caution">
    <text evidence="1">The sequence shown here is derived from an EMBL/GenBank/DDBJ whole genome shotgun (WGS) entry which is preliminary data.</text>
</comment>
<protein>
    <submittedName>
        <fullName evidence="1">Uncharacterized protein</fullName>
    </submittedName>
</protein>
<gene>
    <name evidence="1" type="ORF">LCGC14_3161670</name>
</gene>
<organism evidence="1">
    <name type="scientific">marine sediment metagenome</name>
    <dbReference type="NCBI Taxonomy" id="412755"/>
    <lineage>
        <taxon>unclassified sequences</taxon>
        <taxon>metagenomes</taxon>
        <taxon>ecological metagenomes</taxon>
    </lineage>
</organism>
<proteinExistence type="predicted"/>
<feature type="non-terminal residue" evidence="1">
    <location>
        <position position="1"/>
    </location>
</feature>
<evidence type="ECO:0000313" key="1">
    <source>
        <dbReference type="EMBL" id="KKK46794.1"/>
    </source>
</evidence>
<name>A0A0F8XXR8_9ZZZZ</name>